<comment type="caution">
    <text evidence="7">Lacks conserved residue(s) required for the propagation of feature annotation.</text>
</comment>
<dbReference type="GO" id="GO:0005634">
    <property type="term" value="C:nucleus"/>
    <property type="evidence" value="ECO:0007669"/>
    <property type="project" value="UniProtKB-SubCell"/>
</dbReference>
<evidence type="ECO:0000313" key="11">
    <source>
        <dbReference type="Proteomes" id="UP000265140"/>
    </source>
</evidence>
<dbReference type="GO" id="GO:0016331">
    <property type="term" value="P:morphogenesis of embryonic epithelium"/>
    <property type="evidence" value="ECO:0007669"/>
    <property type="project" value="TreeGrafter"/>
</dbReference>
<feature type="region of interest" description="Disordered" evidence="8">
    <location>
        <begin position="574"/>
        <end position="638"/>
    </location>
</feature>
<keyword evidence="11" id="KW-1185">Reference proteome</keyword>
<dbReference type="GO" id="GO:0000981">
    <property type="term" value="F:DNA-binding transcription factor activity, RNA polymerase II-specific"/>
    <property type="evidence" value="ECO:0007669"/>
    <property type="project" value="TreeGrafter"/>
</dbReference>
<dbReference type="STRING" id="8010.ENSELUP00000023491"/>
<reference evidence="10" key="4">
    <citation type="submission" date="2025-09" db="UniProtKB">
        <authorList>
            <consortium name="Ensembl"/>
        </authorList>
    </citation>
    <scope>IDENTIFICATION</scope>
</reference>
<evidence type="ECO:0000256" key="8">
    <source>
        <dbReference type="SAM" id="MobiDB-lite"/>
    </source>
</evidence>
<dbReference type="GO" id="GO:0001756">
    <property type="term" value="P:somitogenesis"/>
    <property type="evidence" value="ECO:0007669"/>
    <property type="project" value="Ensembl"/>
</dbReference>
<evidence type="ECO:0000256" key="3">
    <source>
        <dbReference type="ARBA" id="ARBA00023015"/>
    </source>
</evidence>
<dbReference type="GeneTree" id="ENSGT00940000160732"/>
<evidence type="ECO:0000259" key="9">
    <source>
        <dbReference type="PROSITE" id="PS50252"/>
    </source>
</evidence>
<dbReference type="FunFam" id="2.60.40.820:FF:000010">
    <property type="entry name" value="T-box transcription factor TBX6"/>
    <property type="match status" value="1"/>
</dbReference>
<evidence type="ECO:0000256" key="6">
    <source>
        <dbReference type="ARBA" id="ARBA00023242"/>
    </source>
</evidence>
<dbReference type="AlphaFoldDB" id="A0A3P8Z3U4"/>
<evidence type="ECO:0000256" key="1">
    <source>
        <dbReference type="ARBA" id="ARBA00004123"/>
    </source>
</evidence>
<dbReference type="PANTHER" id="PTHR11267:SF197">
    <property type="entry name" value="T-BOX TRANSCRIPTION FACTOR TBX6"/>
    <property type="match status" value="1"/>
</dbReference>
<feature type="compositionally biased region" description="Low complexity" evidence="8">
    <location>
        <begin position="385"/>
        <end position="413"/>
    </location>
</feature>
<dbReference type="SMART" id="SM00425">
    <property type="entry name" value="TBOX"/>
    <property type="match status" value="1"/>
</dbReference>
<dbReference type="InterPro" id="IPR008967">
    <property type="entry name" value="p53-like_TF_DNA-bd_sf"/>
</dbReference>
<dbReference type="GO" id="GO:0021523">
    <property type="term" value="P:somatic motor neuron differentiation"/>
    <property type="evidence" value="ECO:0007669"/>
    <property type="project" value="Ensembl"/>
</dbReference>
<accession>A0A3P8Z3U4</accession>
<evidence type="ECO:0000256" key="4">
    <source>
        <dbReference type="ARBA" id="ARBA00023125"/>
    </source>
</evidence>
<feature type="compositionally biased region" description="Low complexity" evidence="8">
    <location>
        <begin position="366"/>
        <end position="377"/>
    </location>
</feature>
<keyword evidence="6 7" id="KW-0539">Nucleus</keyword>
<dbReference type="Gene3D" id="2.60.40.820">
    <property type="entry name" value="Transcription factor, T-box"/>
    <property type="match status" value="1"/>
</dbReference>
<evidence type="ECO:0000256" key="2">
    <source>
        <dbReference type="ARBA" id="ARBA00022473"/>
    </source>
</evidence>
<evidence type="ECO:0000313" key="10">
    <source>
        <dbReference type="Ensembl" id="ENSELUP00000023491.3"/>
    </source>
</evidence>
<comment type="subcellular location">
    <subcellularLocation>
        <location evidence="1 7">Nucleus</location>
    </subcellularLocation>
</comment>
<dbReference type="GO" id="GO:0000785">
    <property type="term" value="C:chromatin"/>
    <property type="evidence" value="ECO:0007669"/>
    <property type="project" value="Ensembl"/>
</dbReference>
<evidence type="ECO:0000256" key="7">
    <source>
        <dbReference type="PROSITE-ProRule" id="PRU00201"/>
    </source>
</evidence>
<dbReference type="FunCoup" id="A0A3P8Z3U4">
    <property type="interactions" value="38"/>
</dbReference>
<gene>
    <name evidence="10" type="primary">TBX6</name>
</gene>
<dbReference type="PRINTS" id="PR00937">
    <property type="entry name" value="TBOX"/>
</dbReference>
<dbReference type="PROSITE" id="PS50252">
    <property type="entry name" value="TBOX_3"/>
    <property type="match status" value="1"/>
</dbReference>
<feature type="domain" description="T-box" evidence="9">
    <location>
        <begin position="72"/>
        <end position="249"/>
    </location>
</feature>
<keyword evidence="5" id="KW-0804">Transcription</keyword>
<proteinExistence type="predicted"/>
<dbReference type="GO" id="GO:0048514">
    <property type="term" value="P:blood vessel morphogenesis"/>
    <property type="evidence" value="ECO:0007669"/>
    <property type="project" value="Ensembl"/>
</dbReference>
<feature type="compositionally biased region" description="Polar residues" evidence="8">
    <location>
        <begin position="443"/>
        <end position="467"/>
    </location>
</feature>
<dbReference type="GO" id="GO:0000978">
    <property type="term" value="F:RNA polymerase II cis-regulatory region sequence-specific DNA binding"/>
    <property type="evidence" value="ECO:0007669"/>
    <property type="project" value="InterPro"/>
</dbReference>
<dbReference type="GO" id="GO:0048641">
    <property type="term" value="P:regulation of skeletal muscle tissue development"/>
    <property type="evidence" value="ECO:0007669"/>
    <property type="project" value="Ensembl"/>
</dbReference>
<keyword evidence="2" id="KW-0217">Developmental protein</keyword>
<dbReference type="PROSITE" id="PS01283">
    <property type="entry name" value="TBOX_1"/>
    <property type="match status" value="1"/>
</dbReference>
<reference evidence="11" key="1">
    <citation type="journal article" date="2014" name="PLoS ONE">
        <title>The genome and linkage map of the northern pike (Esox lucius): conserved synteny revealed between the salmonid sister group and the Neoteleostei.</title>
        <authorList>
            <person name="Rondeau E.B."/>
            <person name="Minkley D.R."/>
            <person name="Leong J.S."/>
            <person name="Messmer A.M."/>
            <person name="Jantzen J.R."/>
            <person name="von Schalburg K.R."/>
            <person name="Lemon C."/>
            <person name="Bird N.H."/>
            <person name="Koop B.F."/>
        </authorList>
    </citation>
    <scope>NUCLEOTIDE SEQUENCE</scope>
</reference>
<evidence type="ECO:0000256" key="5">
    <source>
        <dbReference type="ARBA" id="ARBA00023163"/>
    </source>
</evidence>
<dbReference type="SUPFAM" id="SSF49417">
    <property type="entry name" value="p53-like transcription factors"/>
    <property type="match status" value="1"/>
</dbReference>
<keyword evidence="3" id="KW-0805">Transcription regulation</keyword>
<feature type="region of interest" description="Disordered" evidence="8">
    <location>
        <begin position="493"/>
        <end position="526"/>
    </location>
</feature>
<reference evidence="10" key="3">
    <citation type="submission" date="2025-08" db="UniProtKB">
        <authorList>
            <consortium name="Ensembl"/>
        </authorList>
    </citation>
    <scope>IDENTIFICATION</scope>
</reference>
<dbReference type="InterPro" id="IPR046360">
    <property type="entry name" value="T-box_DNA-bd"/>
</dbReference>
<dbReference type="Ensembl" id="ENSELUT00000042705.3">
    <property type="protein sequence ID" value="ENSELUP00000023491.3"/>
    <property type="gene ID" value="ENSELUG00000022346.3"/>
</dbReference>
<protein>
    <recommendedName>
        <fullName evidence="9">T-box domain-containing protein</fullName>
    </recommendedName>
</protein>
<dbReference type="InParanoid" id="A0A3P8Z3U4"/>
<dbReference type="Pfam" id="PF00907">
    <property type="entry name" value="T-box"/>
    <property type="match status" value="1"/>
</dbReference>
<feature type="compositionally biased region" description="Polar residues" evidence="8">
    <location>
        <begin position="613"/>
        <end position="638"/>
    </location>
</feature>
<reference evidence="10" key="2">
    <citation type="submission" date="2020-02" db="EMBL/GenBank/DDBJ databases">
        <title>Esox lucius (northern pike) genome, fEsoLuc1, primary haplotype.</title>
        <authorList>
            <person name="Myers G."/>
            <person name="Karagic N."/>
            <person name="Meyer A."/>
            <person name="Pippel M."/>
            <person name="Reichard M."/>
            <person name="Winkler S."/>
            <person name="Tracey A."/>
            <person name="Sims Y."/>
            <person name="Howe K."/>
            <person name="Rhie A."/>
            <person name="Formenti G."/>
            <person name="Durbin R."/>
            <person name="Fedrigo O."/>
            <person name="Jarvis E.D."/>
        </authorList>
    </citation>
    <scope>NUCLEOTIDE SEQUENCE [LARGE SCALE GENOMIC DNA]</scope>
</reference>
<name>A0A3P8Z3U4_ESOLU</name>
<dbReference type="InterPro" id="IPR018186">
    <property type="entry name" value="TF_T-box_CS"/>
</dbReference>
<keyword evidence="4 7" id="KW-0238">DNA-binding</keyword>
<sequence>TEMLDMYPSLALGPQRVGDCYFIEREPPNHISLYPTSCDMAARAMPPHLLAPPPVPSEPTCKGQQDAVKLELENSSLWKQFSSVGTEMIITKKGRRMFPQLKVKLSGLNPTLRYILLLDMVPVDASRYRFQGDAWQVVGGAEARLPDRVFIHPDSPATGAHWQSRSISFHRAKLTNNTLDTQGYIILHSLHRYQPRVHVIEARDVLRWGGGQHSFVFPETQFLTVTAYQNNKITELKIQSNPFAKGFREDGMNSKRYSKVGKHKNAHQTNAGLYSPIFTLYFLFTLFYRQRDVRQKRKLGEPLDIGEVNGTPFLFKVLTPFSHHPLMSVSMSLPPYTEAYPDALVSSTPFNSAPLPQSLSSYQSDLSTPLPSPTSTSNYSTVHFPPTISRSPSLLPSSTTSPSLQPTRFTYPALSPPSSSPQPILSSTTYDSTPPSELGHDQLSPQTPTDPSFPTLSPPSSHTNQVTPAAPICNPTVPLSGFNPTAYPYPNSSAYSNISQGTPQSPTDLSGHPPSQSHPAPSLSYSLSPHAAPLSYLSRRSPFASRSPSVQTWTLPNGSSGSVLSALSIPGPGQVQAPTAAAPFPLSSFPQPQSSLPNPTHQPSPCSAVPSASFPTFQPSASSHIPPSPLTNHSLPPQVYPQNQIATPSTYPPIAPTEIGSFAQFNPGTAYLQEMVLHHPSLLPPLDPSLPSCLTSSTPPALYPSFSSYPLHICQDPRSPFPIPLRHMYRQHQHGHTHSQGSYLDMSGRAVF</sequence>
<dbReference type="GO" id="GO:0001708">
    <property type="term" value="P:cell fate specification"/>
    <property type="evidence" value="ECO:0007669"/>
    <property type="project" value="TreeGrafter"/>
</dbReference>
<dbReference type="InterPro" id="IPR001699">
    <property type="entry name" value="TF_T-box"/>
</dbReference>
<dbReference type="GO" id="GO:0045893">
    <property type="term" value="P:positive regulation of DNA-templated transcription"/>
    <property type="evidence" value="ECO:0007669"/>
    <property type="project" value="InterPro"/>
</dbReference>
<organism evidence="10 11">
    <name type="scientific">Esox lucius</name>
    <name type="common">Northern pike</name>
    <dbReference type="NCBI Taxonomy" id="8010"/>
    <lineage>
        <taxon>Eukaryota</taxon>
        <taxon>Metazoa</taxon>
        <taxon>Chordata</taxon>
        <taxon>Craniata</taxon>
        <taxon>Vertebrata</taxon>
        <taxon>Euteleostomi</taxon>
        <taxon>Actinopterygii</taxon>
        <taxon>Neopterygii</taxon>
        <taxon>Teleostei</taxon>
        <taxon>Protacanthopterygii</taxon>
        <taxon>Esociformes</taxon>
        <taxon>Esocidae</taxon>
        <taxon>Esox</taxon>
    </lineage>
</organism>
<feature type="region of interest" description="Disordered" evidence="8">
    <location>
        <begin position="361"/>
        <end position="469"/>
    </location>
</feature>
<dbReference type="PANTHER" id="PTHR11267">
    <property type="entry name" value="T-BOX PROTEIN-RELATED"/>
    <property type="match status" value="1"/>
</dbReference>
<dbReference type="OMA" id="IPFRHLY"/>
<dbReference type="InterPro" id="IPR036960">
    <property type="entry name" value="T-box_sf"/>
</dbReference>
<dbReference type="Proteomes" id="UP000265140">
    <property type="component" value="Chromosome 5"/>
</dbReference>
<feature type="compositionally biased region" description="Low complexity" evidence="8">
    <location>
        <begin position="577"/>
        <end position="597"/>
    </location>
</feature>